<feature type="region of interest" description="Disordered" evidence="7">
    <location>
        <begin position="123"/>
        <end position="160"/>
    </location>
</feature>
<dbReference type="InterPro" id="IPR009057">
    <property type="entry name" value="Homeodomain-like_sf"/>
</dbReference>
<reference evidence="10 11" key="1">
    <citation type="submission" date="2024-08" db="EMBL/GenBank/DDBJ databases">
        <title>Insights into the chromosomal genome structure of Flemingia macrophylla.</title>
        <authorList>
            <person name="Ding Y."/>
            <person name="Zhao Y."/>
            <person name="Bi W."/>
            <person name="Wu M."/>
            <person name="Zhao G."/>
            <person name="Gong Y."/>
            <person name="Li W."/>
            <person name="Zhang P."/>
        </authorList>
    </citation>
    <scope>NUCLEOTIDE SEQUENCE [LARGE SCALE GENOMIC DNA]</scope>
    <source>
        <strain evidence="10">DYQJB</strain>
        <tissue evidence="10">Leaf</tissue>
    </source>
</reference>
<proteinExistence type="predicted"/>
<gene>
    <name evidence="10" type="ORF">Fmac_018635</name>
</gene>
<dbReference type="Gene3D" id="1.10.10.60">
    <property type="entry name" value="Homeodomain-like"/>
    <property type="match status" value="1"/>
</dbReference>
<dbReference type="Proteomes" id="UP001603857">
    <property type="component" value="Unassembled WGS sequence"/>
</dbReference>
<dbReference type="AlphaFoldDB" id="A0ABD1M5L0"/>
<evidence type="ECO:0000256" key="1">
    <source>
        <dbReference type="ARBA" id="ARBA00004123"/>
    </source>
</evidence>
<dbReference type="PROSITE" id="PS50090">
    <property type="entry name" value="MYB_LIKE"/>
    <property type="match status" value="1"/>
</dbReference>
<evidence type="ECO:0000313" key="11">
    <source>
        <dbReference type="Proteomes" id="UP001603857"/>
    </source>
</evidence>
<feature type="domain" description="HTH myb-type" evidence="9">
    <location>
        <begin position="11"/>
        <end position="40"/>
    </location>
</feature>
<dbReference type="Pfam" id="PF00249">
    <property type="entry name" value="Myb_DNA-binding"/>
    <property type="match status" value="1"/>
</dbReference>
<comment type="caution">
    <text evidence="10">The sequence shown here is derived from an EMBL/GenBank/DDBJ whole genome shotgun (WGS) entry which is preliminary data.</text>
</comment>
<dbReference type="GO" id="GO:0005634">
    <property type="term" value="C:nucleus"/>
    <property type="evidence" value="ECO:0007669"/>
    <property type="project" value="UniProtKB-SubCell"/>
</dbReference>
<dbReference type="InterPro" id="IPR001005">
    <property type="entry name" value="SANT/Myb"/>
</dbReference>
<comment type="subcellular location">
    <subcellularLocation>
        <location evidence="1">Nucleus</location>
    </subcellularLocation>
</comment>
<evidence type="ECO:0000259" key="8">
    <source>
        <dbReference type="PROSITE" id="PS50090"/>
    </source>
</evidence>
<name>A0ABD1M5L0_9FABA</name>
<keyword evidence="4" id="KW-0238">DNA-binding</keyword>
<dbReference type="PANTHER" id="PTHR48000:SF67">
    <property type="entry name" value="MYB-LIKE DNA-BINDING DOMAIN CONTAINING PROTEIN, EXPRESSED"/>
    <property type="match status" value="1"/>
</dbReference>
<organism evidence="10 11">
    <name type="scientific">Flemingia macrophylla</name>
    <dbReference type="NCBI Taxonomy" id="520843"/>
    <lineage>
        <taxon>Eukaryota</taxon>
        <taxon>Viridiplantae</taxon>
        <taxon>Streptophyta</taxon>
        <taxon>Embryophyta</taxon>
        <taxon>Tracheophyta</taxon>
        <taxon>Spermatophyta</taxon>
        <taxon>Magnoliopsida</taxon>
        <taxon>eudicotyledons</taxon>
        <taxon>Gunneridae</taxon>
        <taxon>Pentapetalae</taxon>
        <taxon>rosids</taxon>
        <taxon>fabids</taxon>
        <taxon>Fabales</taxon>
        <taxon>Fabaceae</taxon>
        <taxon>Papilionoideae</taxon>
        <taxon>50 kb inversion clade</taxon>
        <taxon>NPAAA clade</taxon>
        <taxon>indigoferoid/millettioid clade</taxon>
        <taxon>Phaseoleae</taxon>
        <taxon>Flemingia</taxon>
    </lineage>
</organism>
<feature type="domain" description="Myb-like" evidence="8">
    <location>
        <begin position="11"/>
        <end position="52"/>
    </location>
</feature>
<evidence type="ECO:0000256" key="7">
    <source>
        <dbReference type="SAM" id="MobiDB-lite"/>
    </source>
</evidence>
<evidence type="ECO:0000256" key="4">
    <source>
        <dbReference type="ARBA" id="ARBA00023125"/>
    </source>
</evidence>
<evidence type="ECO:0000313" key="10">
    <source>
        <dbReference type="EMBL" id="KAL2331054.1"/>
    </source>
</evidence>
<dbReference type="EMBL" id="JBGMDY010000006">
    <property type="protein sequence ID" value="KAL2331054.1"/>
    <property type="molecule type" value="Genomic_DNA"/>
</dbReference>
<keyword evidence="3" id="KW-0805">Transcription regulation</keyword>
<keyword evidence="11" id="KW-1185">Reference proteome</keyword>
<keyword evidence="2" id="KW-0677">Repeat</keyword>
<dbReference type="CDD" id="cd00167">
    <property type="entry name" value="SANT"/>
    <property type="match status" value="1"/>
</dbReference>
<keyword evidence="5" id="KW-0804">Transcription</keyword>
<feature type="compositionally biased region" description="Basic and acidic residues" evidence="7">
    <location>
        <begin position="139"/>
        <end position="160"/>
    </location>
</feature>
<evidence type="ECO:0000259" key="9">
    <source>
        <dbReference type="PROSITE" id="PS51294"/>
    </source>
</evidence>
<evidence type="ECO:0000256" key="3">
    <source>
        <dbReference type="ARBA" id="ARBA00023015"/>
    </source>
</evidence>
<evidence type="ECO:0000256" key="5">
    <source>
        <dbReference type="ARBA" id="ARBA00023163"/>
    </source>
</evidence>
<evidence type="ECO:0000256" key="2">
    <source>
        <dbReference type="ARBA" id="ARBA00022737"/>
    </source>
</evidence>
<protein>
    <submittedName>
        <fullName evidence="10">Uncharacterized protein</fullName>
    </submittedName>
</protein>
<sequence>MGKGRAPCCDKTQVKRGPWSPTEDVKLIAFIQKYGHQNWRALPKQAVINPKKCCKMEPSSNGRVAKHFSGREIKKATIDFSSDRLLAWEATMGHAFLTWTHRLQIAREVEPWLATRLVEERQAREDVATRSAVAEDAEDKSLQEHHQEDGQPHRAEDERI</sequence>
<accession>A0ABD1M5L0</accession>
<dbReference type="PANTHER" id="PTHR48000">
    <property type="entry name" value="OS09G0431300 PROTEIN"/>
    <property type="match status" value="1"/>
</dbReference>
<dbReference type="PROSITE" id="PS51294">
    <property type="entry name" value="HTH_MYB"/>
    <property type="match status" value="1"/>
</dbReference>
<dbReference type="GO" id="GO:0003677">
    <property type="term" value="F:DNA binding"/>
    <property type="evidence" value="ECO:0007669"/>
    <property type="project" value="UniProtKB-KW"/>
</dbReference>
<dbReference type="InterPro" id="IPR017930">
    <property type="entry name" value="Myb_dom"/>
</dbReference>
<evidence type="ECO:0000256" key="6">
    <source>
        <dbReference type="ARBA" id="ARBA00023242"/>
    </source>
</evidence>
<dbReference type="SUPFAM" id="SSF46689">
    <property type="entry name" value="Homeodomain-like"/>
    <property type="match status" value="1"/>
</dbReference>
<keyword evidence="6" id="KW-0539">Nucleus</keyword>